<dbReference type="Proteomes" id="UP000747399">
    <property type="component" value="Unassembled WGS sequence"/>
</dbReference>
<organism evidence="1 2">
    <name type="scientific">Volvox africanus</name>
    <dbReference type="NCBI Taxonomy" id="51714"/>
    <lineage>
        <taxon>Eukaryota</taxon>
        <taxon>Viridiplantae</taxon>
        <taxon>Chlorophyta</taxon>
        <taxon>core chlorophytes</taxon>
        <taxon>Chlorophyceae</taxon>
        <taxon>CS clade</taxon>
        <taxon>Chlamydomonadales</taxon>
        <taxon>Volvocaceae</taxon>
        <taxon>Volvox</taxon>
    </lineage>
</organism>
<sequence>MYKKHLAESYQKELIASLQAKGKVPKQMTEADERRVFENNETATRIFPAQWGNDAVLENMVIKATQRIDSAKEKVPTNISSVEAAGRCVTVKRDPAARHKYEARINELELEVRAEREWRNRLEGELHGMRESASRGGQ</sequence>
<protein>
    <submittedName>
        <fullName evidence="1">Uncharacterized protein</fullName>
    </submittedName>
</protein>
<evidence type="ECO:0000313" key="2">
    <source>
        <dbReference type="Proteomes" id="UP000747399"/>
    </source>
</evidence>
<dbReference type="AlphaFoldDB" id="A0A8J4F8U6"/>
<evidence type="ECO:0000313" key="1">
    <source>
        <dbReference type="EMBL" id="GIL65048.1"/>
    </source>
</evidence>
<proteinExistence type="predicted"/>
<name>A0A8J4F8U6_9CHLO</name>
<reference evidence="1" key="1">
    <citation type="journal article" date="2021" name="Proc. Natl. Acad. Sci. U.S.A.">
        <title>Three genomes in the algal genus Volvox reveal the fate of a haploid sex-determining region after a transition to homothallism.</title>
        <authorList>
            <person name="Yamamoto K."/>
            <person name="Hamaji T."/>
            <person name="Kawai-Toyooka H."/>
            <person name="Matsuzaki R."/>
            <person name="Takahashi F."/>
            <person name="Nishimura Y."/>
            <person name="Kawachi M."/>
            <person name="Noguchi H."/>
            <person name="Minakuchi Y."/>
            <person name="Umen J.G."/>
            <person name="Toyoda A."/>
            <person name="Nozaki H."/>
        </authorList>
    </citation>
    <scope>NUCLEOTIDE SEQUENCE</scope>
    <source>
        <strain evidence="1">NIES-3780</strain>
    </source>
</reference>
<accession>A0A8J4F8U6</accession>
<dbReference type="EMBL" id="BNCO01000072">
    <property type="protein sequence ID" value="GIL65048.1"/>
    <property type="molecule type" value="Genomic_DNA"/>
</dbReference>
<keyword evidence="2" id="KW-1185">Reference proteome</keyword>
<gene>
    <name evidence="1" type="ORF">Vafri_18898</name>
</gene>
<comment type="caution">
    <text evidence="1">The sequence shown here is derived from an EMBL/GenBank/DDBJ whole genome shotgun (WGS) entry which is preliminary data.</text>
</comment>